<dbReference type="AlphaFoldDB" id="A0A414D7H7"/>
<dbReference type="SUPFAM" id="SSF110849">
    <property type="entry name" value="ParB/Sulfiredoxin"/>
    <property type="match status" value="1"/>
</dbReference>
<evidence type="ECO:0000313" key="3">
    <source>
        <dbReference type="Proteomes" id="UP000284794"/>
    </source>
</evidence>
<reference evidence="2 3" key="1">
    <citation type="submission" date="2018-08" db="EMBL/GenBank/DDBJ databases">
        <title>A genome reference for cultivated species of the human gut microbiota.</title>
        <authorList>
            <person name="Zou Y."/>
            <person name="Xue W."/>
            <person name="Luo G."/>
        </authorList>
    </citation>
    <scope>NUCLEOTIDE SEQUENCE [LARGE SCALE GENOMIC DNA]</scope>
    <source>
        <strain evidence="2 3">AM32-2AC</strain>
    </source>
</reference>
<evidence type="ECO:0000259" key="1">
    <source>
        <dbReference type="Pfam" id="PF03235"/>
    </source>
</evidence>
<protein>
    <submittedName>
        <fullName evidence="2">DUF262 domain-containing protein</fullName>
    </submittedName>
</protein>
<accession>A0A414D7H7</accession>
<dbReference type="InterPro" id="IPR004919">
    <property type="entry name" value="GmrSD_N"/>
</dbReference>
<feature type="domain" description="GmrSD restriction endonucleases N-terminal" evidence="1">
    <location>
        <begin position="50"/>
        <end position="197"/>
    </location>
</feature>
<dbReference type="PANTHER" id="PTHR39639">
    <property type="entry name" value="CHROMOSOME 16, WHOLE GENOME SHOTGUN SEQUENCE"/>
    <property type="match status" value="1"/>
</dbReference>
<gene>
    <name evidence="2" type="ORF">DW811_12805</name>
</gene>
<name>A0A414D7H7_9FIRM</name>
<dbReference type="InterPro" id="IPR036086">
    <property type="entry name" value="ParB/Sulfiredoxin_sf"/>
</dbReference>
<sequence length="398" mass="47414">MILLDFEKEIINSQKGVPFEVSDAEINEKYEKGEARIITEQGAVKLSLVNQVFNSENYELQPKYQRRITWDSKKRSKLIESFIMNIPVPPIFIYETDFNRYQVMDGLQRITAIMDFYKDCYELEELTQWPELNGKKYSQLPRKVKEGIDRRQLSVITLLKESSKTLMQEEEMKKMVFERLNTGGVTLEDQEIRNALYNGPFNELCILLSSNNTFRKLWSINPDDIEVSDEELDNYDDALKYAKNKLYKRMYDVELVLRYFSMRHIDEYSGKLSEFMDLCLRQGNRYTDEQLKILRKIFEETIEKANMLFGEKAFCQYVKRRGTFSWTSPQKMIYDSMMLALSQIEINNREIDFSRNVEKLEDFYKKNEEVFDGKRQSKSDIKRRTELFINFITEKILG</sequence>
<comment type="caution">
    <text evidence="2">The sequence shown here is derived from an EMBL/GenBank/DDBJ whole genome shotgun (WGS) entry which is preliminary data.</text>
</comment>
<dbReference type="RefSeq" id="WP_118149132.1">
    <property type="nucleotide sequence ID" value="NZ_QSEM01000001.1"/>
</dbReference>
<dbReference type="EMBL" id="QSIS01000021">
    <property type="protein sequence ID" value="RHD05742.1"/>
    <property type="molecule type" value="Genomic_DNA"/>
</dbReference>
<proteinExistence type="predicted"/>
<evidence type="ECO:0000313" key="2">
    <source>
        <dbReference type="EMBL" id="RHD05742.1"/>
    </source>
</evidence>
<dbReference type="PANTHER" id="PTHR39639:SF1">
    <property type="entry name" value="DUF262 DOMAIN-CONTAINING PROTEIN"/>
    <property type="match status" value="1"/>
</dbReference>
<organism evidence="2 3">
    <name type="scientific">Lachnospira eligens</name>
    <dbReference type="NCBI Taxonomy" id="39485"/>
    <lineage>
        <taxon>Bacteria</taxon>
        <taxon>Bacillati</taxon>
        <taxon>Bacillota</taxon>
        <taxon>Clostridia</taxon>
        <taxon>Lachnospirales</taxon>
        <taxon>Lachnospiraceae</taxon>
        <taxon>Lachnospira</taxon>
    </lineage>
</organism>
<dbReference type="Pfam" id="PF03235">
    <property type="entry name" value="GmrSD_N"/>
    <property type="match status" value="1"/>
</dbReference>
<dbReference type="Proteomes" id="UP000284794">
    <property type="component" value="Unassembled WGS sequence"/>
</dbReference>